<organism evidence="2 3">
    <name type="scientific">Gossypium australe</name>
    <dbReference type="NCBI Taxonomy" id="47621"/>
    <lineage>
        <taxon>Eukaryota</taxon>
        <taxon>Viridiplantae</taxon>
        <taxon>Streptophyta</taxon>
        <taxon>Embryophyta</taxon>
        <taxon>Tracheophyta</taxon>
        <taxon>Spermatophyta</taxon>
        <taxon>Magnoliopsida</taxon>
        <taxon>eudicotyledons</taxon>
        <taxon>Gunneridae</taxon>
        <taxon>Pentapetalae</taxon>
        <taxon>rosids</taxon>
        <taxon>malvids</taxon>
        <taxon>Malvales</taxon>
        <taxon>Malvaceae</taxon>
        <taxon>Malvoideae</taxon>
        <taxon>Gossypium</taxon>
    </lineage>
</organism>
<keyword evidence="3" id="KW-1185">Reference proteome</keyword>
<gene>
    <name evidence="2" type="ORF">EPI10_031907</name>
</gene>
<comment type="caution">
    <text evidence="2">The sequence shown here is derived from an EMBL/GenBank/DDBJ whole genome shotgun (WGS) entry which is preliminary data.</text>
</comment>
<dbReference type="Gene3D" id="6.10.250.1190">
    <property type="match status" value="1"/>
</dbReference>
<name>A0A5B6X4R9_9ROSI</name>
<evidence type="ECO:0000313" key="2">
    <source>
        <dbReference type="EMBL" id="KAA3488132.1"/>
    </source>
</evidence>
<dbReference type="OrthoDB" id="10635861at2759"/>
<proteinExistence type="predicted"/>
<dbReference type="AlphaFoldDB" id="A0A5B6X4R9"/>
<accession>A0A5B6X4R9</accession>
<feature type="signal peptide" evidence="1">
    <location>
        <begin position="1"/>
        <end position="23"/>
    </location>
</feature>
<protein>
    <submittedName>
        <fullName evidence="2">Histidine kinase 2-like protein</fullName>
    </submittedName>
</protein>
<dbReference type="Proteomes" id="UP000325315">
    <property type="component" value="Unassembled WGS sequence"/>
</dbReference>
<sequence>MKLKTILIYLACAFLGVADHCVALDSYKKTTDSCEKKARILLQHFNVRKNQFIALASFFYESDQIAFLECGKHSGLEKPWSDNVTCALKVLCPEKQDSRMQQVQIVKTMELKDKCLVQVENIHKKHDLSLLDHYTYVSQKSVSSISWEHHSGGKVASRC</sequence>
<dbReference type="GO" id="GO:0016301">
    <property type="term" value="F:kinase activity"/>
    <property type="evidence" value="ECO:0007669"/>
    <property type="project" value="UniProtKB-KW"/>
</dbReference>
<evidence type="ECO:0000313" key="3">
    <source>
        <dbReference type="Proteomes" id="UP000325315"/>
    </source>
</evidence>
<reference evidence="3" key="1">
    <citation type="journal article" date="2019" name="Plant Biotechnol. J.">
        <title>Genome sequencing of the Australian wild diploid species Gossypium australe highlights disease resistance and delayed gland morphogenesis.</title>
        <authorList>
            <person name="Cai Y."/>
            <person name="Cai X."/>
            <person name="Wang Q."/>
            <person name="Wang P."/>
            <person name="Zhang Y."/>
            <person name="Cai C."/>
            <person name="Xu Y."/>
            <person name="Wang K."/>
            <person name="Zhou Z."/>
            <person name="Wang C."/>
            <person name="Geng S."/>
            <person name="Li B."/>
            <person name="Dong Q."/>
            <person name="Hou Y."/>
            <person name="Wang H."/>
            <person name="Ai P."/>
            <person name="Liu Z."/>
            <person name="Yi F."/>
            <person name="Sun M."/>
            <person name="An G."/>
            <person name="Cheng J."/>
            <person name="Zhang Y."/>
            <person name="Shi Q."/>
            <person name="Xie Y."/>
            <person name="Shi X."/>
            <person name="Chang Y."/>
            <person name="Huang F."/>
            <person name="Chen Y."/>
            <person name="Hong S."/>
            <person name="Mi L."/>
            <person name="Sun Q."/>
            <person name="Zhang L."/>
            <person name="Zhou B."/>
            <person name="Peng R."/>
            <person name="Zhang X."/>
            <person name="Liu F."/>
        </authorList>
    </citation>
    <scope>NUCLEOTIDE SEQUENCE [LARGE SCALE GENOMIC DNA]</scope>
    <source>
        <strain evidence="3">cv. PA1801</strain>
    </source>
</reference>
<evidence type="ECO:0000256" key="1">
    <source>
        <dbReference type="SAM" id="SignalP"/>
    </source>
</evidence>
<keyword evidence="2" id="KW-0808">Transferase</keyword>
<keyword evidence="1" id="KW-0732">Signal</keyword>
<keyword evidence="2" id="KW-0418">Kinase</keyword>
<feature type="chain" id="PRO_5022874384" evidence="1">
    <location>
        <begin position="24"/>
        <end position="159"/>
    </location>
</feature>
<dbReference type="EMBL" id="SMMG02000001">
    <property type="protein sequence ID" value="KAA3488132.1"/>
    <property type="molecule type" value="Genomic_DNA"/>
</dbReference>